<keyword evidence="2" id="KW-1185">Reference proteome</keyword>
<protein>
    <submittedName>
        <fullName evidence="1">Uncharacterized protein</fullName>
    </submittedName>
</protein>
<gene>
    <name evidence="1" type="ORF">F5148DRAFT_1151213</name>
</gene>
<sequence length="481" mass="53821">MHHQAEAQLNHICLQFKACATQFPATPESSVSVSTGLYQTKFPLVGLYKTEDNGQDTKSRANPVLAVTSVASELRTWTADRLYGGLSITEDNMQDQFSQFKDANSQLSARPPVEALELHQRKRVLSHVMMEEDSEEDRAQYQYHGFVDIKSDVEALEGTQSPLDRSPLVTSHCSDNSRETSMESSFMILGLLDDANRTLSTLSRSVRYEDHHTTDMFDAYGLTVDSVSYHLSRSSQRTLNRLPNNALIISHEKETNVKYHSFMMGSSEGAHIRLGLLAKGKSDDLRLFVRRPTCRPVTSAAHTLSVPLENSHEASRRLVKKLLELGAMLVVFLTVPEVPATKKFICLAFRSDKKWTTNGWWVTSGLYGLQVKASILPRKYRKASRAIRSRHPTLTANSAFVAFDDVRVSVEYTLDLYGVPLYKERVIEPRLSDCFLEVYSDPWGGAVTLTAMGHFTELAGGPLVVELNCVLLCPVSRDDPV</sequence>
<organism evidence="1 2">
    <name type="scientific">Russula earlei</name>
    <dbReference type="NCBI Taxonomy" id="71964"/>
    <lineage>
        <taxon>Eukaryota</taxon>
        <taxon>Fungi</taxon>
        <taxon>Dikarya</taxon>
        <taxon>Basidiomycota</taxon>
        <taxon>Agaricomycotina</taxon>
        <taxon>Agaricomycetes</taxon>
        <taxon>Russulales</taxon>
        <taxon>Russulaceae</taxon>
        <taxon>Russula</taxon>
    </lineage>
</organism>
<reference evidence="1" key="1">
    <citation type="submission" date="2021-03" db="EMBL/GenBank/DDBJ databases">
        <title>Evolutionary priming and transition to the ectomycorrhizal habit in an iconic lineage of mushroom-forming fungi: is preadaptation a requirement?</title>
        <authorList>
            <consortium name="DOE Joint Genome Institute"/>
            <person name="Looney B.P."/>
            <person name="Miyauchi S."/>
            <person name="Morin E."/>
            <person name="Drula E."/>
            <person name="Courty P.E."/>
            <person name="Chicoki N."/>
            <person name="Fauchery L."/>
            <person name="Kohler A."/>
            <person name="Kuo A."/>
            <person name="LaButti K."/>
            <person name="Pangilinan J."/>
            <person name="Lipzen A."/>
            <person name="Riley R."/>
            <person name="Andreopoulos W."/>
            <person name="He G."/>
            <person name="Johnson J."/>
            <person name="Barry K.W."/>
            <person name="Grigoriev I.V."/>
            <person name="Nagy L."/>
            <person name="Hibbett D."/>
            <person name="Henrissat B."/>
            <person name="Matheny P.B."/>
            <person name="Labbe J."/>
            <person name="Martin A.F."/>
        </authorList>
    </citation>
    <scope>NUCLEOTIDE SEQUENCE</scope>
    <source>
        <strain evidence="1">BPL698</strain>
    </source>
</reference>
<name>A0ACC0U157_9AGAM</name>
<proteinExistence type="predicted"/>
<dbReference type="Proteomes" id="UP001207468">
    <property type="component" value="Unassembled WGS sequence"/>
</dbReference>
<evidence type="ECO:0000313" key="1">
    <source>
        <dbReference type="EMBL" id="KAI9457191.1"/>
    </source>
</evidence>
<evidence type="ECO:0000313" key="2">
    <source>
        <dbReference type="Proteomes" id="UP001207468"/>
    </source>
</evidence>
<dbReference type="EMBL" id="JAGFNK010000224">
    <property type="protein sequence ID" value="KAI9457191.1"/>
    <property type="molecule type" value="Genomic_DNA"/>
</dbReference>
<accession>A0ACC0U157</accession>
<comment type="caution">
    <text evidence="1">The sequence shown here is derived from an EMBL/GenBank/DDBJ whole genome shotgun (WGS) entry which is preliminary data.</text>
</comment>